<keyword evidence="4 8" id="KW-1133">Transmembrane helix</keyword>
<dbReference type="InterPro" id="IPR013604">
    <property type="entry name" value="7TM_chemorcpt"/>
</dbReference>
<evidence type="ECO:0000256" key="8">
    <source>
        <dbReference type="RuleBase" id="RU363108"/>
    </source>
</evidence>
<dbReference type="PANTHER" id="PTHR21143">
    <property type="entry name" value="INVERTEBRATE GUSTATORY RECEPTOR"/>
    <property type="match status" value="1"/>
</dbReference>
<keyword evidence="3 8" id="KW-0812">Transmembrane</keyword>
<evidence type="ECO:0000256" key="7">
    <source>
        <dbReference type="ARBA" id="ARBA00023224"/>
    </source>
</evidence>
<keyword evidence="2 8" id="KW-1003">Cell membrane</keyword>
<dbReference type="AlphaFoldDB" id="A0A1I8PRC4"/>
<evidence type="ECO:0000256" key="6">
    <source>
        <dbReference type="ARBA" id="ARBA00023170"/>
    </source>
</evidence>
<evidence type="ECO:0000313" key="10">
    <source>
        <dbReference type="Proteomes" id="UP000095300"/>
    </source>
</evidence>
<dbReference type="KEGG" id="scac:106086757"/>
<dbReference type="VEuPathDB" id="VectorBase:SCAU010389"/>
<keyword evidence="10" id="KW-1185">Reference proteome</keyword>
<feature type="transmembrane region" description="Helical" evidence="8">
    <location>
        <begin position="169"/>
        <end position="186"/>
    </location>
</feature>
<dbReference type="Proteomes" id="UP000095300">
    <property type="component" value="Unassembled WGS sequence"/>
</dbReference>
<keyword evidence="5 8" id="KW-0472">Membrane</keyword>
<feature type="transmembrane region" description="Helical" evidence="8">
    <location>
        <begin position="6"/>
        <end position="26"/>
    </location>
</feature>
<feature type="transmembrane region" description="Helical" evidence="8">
    <location>
        <begin position="80"/>
        <end position="99"/>
    </location>
</feature>
<proteinExistence type="inferred from homology"/>
<dbReference type="STRING" id="35570.A0A1I8PRC4"/>
<evidence type="ECO:0000256" key="4">
    <source>
        <dbReference type="ARBA" id="ARBA00022989"/>
    </source>
</evidence>
<dbReference type="GO" id="GO:0007165">
    <property type="term" value="P:signal transduction"/>
    <property type="evidence" value="ECO:0007669"/>
    <property type="project" value="UniProtKB-KW"/>
</dbReference>
<keyword evidence="7 8" id="KW-0807">Transducer</keyword>
<evidence type="ECO:0000256" key="2">
    <source>
        <dbReference type="ARBA" id="ARBA00022475"/>
    </source>
</evidence>
<dbReference type="GO" id="GO:0043025">
    <property type="term" value="C:neuronal cell body"/>
    <property type="evidence" value="ECO:0007669"/>
    <property type="project" value="TreeGrafter"/>
</dbReference>
<comment type="function">
    <text evidence="8">Gustatory receptor which mediates acceptance or avoidance behavior, depending on its substrates.</text>
</comment>
<evidence type="ECO:0000256" key="3">
    <source>
        <dbReference type="ARBA" id="ARBA00022692"/>
    </source>
</evidence>
<protein>
    <recommendedName>
        <fullName evidence="8">Gustatory receptor</fullName>
    </recommendedName>
</protein>
<dbReference type="GO" id="GO:0008049">
    <property type="term" value="P:male courtship behavior"/>
    <property type="evidence" value="ECO:0007669"/>
    <property type="project" value="TreeGrafter"/>
</dbReference>
<keyword evidence="6 8" id="KW-0675">Receptor</keyword>
<evidence type="ECO:0000256" key="1">
    <source>
        <dbReference type="ARBA" id="ARBA00004651"/>
    </source>
</evidence>
<dbReference type="GO" id="GO:0030424">
    <property type="term" value="C:axon"/>
    <property type="evidence" value="ECO:0007669"/>
    <property type="project" value="TreeGrafter"/>
</dbReference>
<dbReference type="Pfam" id="PF08395">
    <property type="entry name" value="7tm_7"/>
    <property type="match status" value="2"/>
</dbReference>
<organism evidence="9 10">
    <name type="scientific">Stomoxys calcitrans</name>
    <name type="common">Stable fly</name>
    <name type="synonym">Conops calcitrans</name>
    <dbReference type="NCBI Taxonomy" id="35570"/>
    <lineage>
        <taxon>Eukaryota</taxon>
        <taxon>Metazoa</taxon>
        <taxon>Ecdysozoa</taxon>
        <taxon>Arthropoda</taxon>
        <taxon>Hexapoda</taxon>
        <taxon>Insecta</taxon>
        <taxon>Pterygota</taxon>
        <taxon>Neoptera</taxon>
        <taxon>Endopterygota</taxon>
        <taxon>Diptera</taxon>
        <taxon>Brachycera</taxon>
        <taxon>Muscomorpha</taxon>
        <taxon>Muscoidea</taxon>
        <taxon>Muscidae</taxon>
        <taxon>Stomoxys</taxon>
    </lineage>
</organism>
<dbReference type="EnsemblMetazoa" id="SCAU010389-RA">
    <property type="protein sequence ID" value="SCAU010389-PA"/>
    <property type="gene ID" value="SCAU010389"/>
</dbReference>
<comment type="subcellular location">
    <subcellularLocation>
        <location evidence="1 8">Cell membrane</location>
        <topology evidence="1 8">Multi-pass membrane protein</topology>
    </subcellularLocation>
</comment>
<sequence>MSQQPVQTILVQFSLLFLLCKLMGIYPQELRVYQRYHELKKSSVGTFFVIVIMLTVIVLYNFMIISFWEEDSTLKATQSTLTFVIGIFLTYIGLVMMATDQLSAIRNQKKLGELYERIRKVDERLYREGCILDNSVLEKRIRIMVILTFVFEFSIAISAYIAILDHTKLTSLLWMFSCLPTLFNSLDKIWFASTLYGLQQRFEVINEALNNMVKEHERYQSMIESANKGGDRNRDFIVNRKNMMNDFLSDFGHKDKIKTINKSPKELGGFTDKGVVLKIGKNRIKPVMVVAHSQNNFNQFSGEKPSLKSAIKSRYESELKNVSQVEEKLNNFCQIHDEICEIGKTLNELWSYAILVLMAYGFLIFTAQLYFFYCSTQDQVIPSLFLSAKNAFITATFLFYTAGKCVYLIYLSWRTSLESKRTGVCMHKCGVVADDNSLYEIINHLSLKLLNHSVDFSACGFFSLDMETLYGVAGGITSYLIILIQFNLAAQQAKDAVSSYSASGTSEVSPTDITENTTSLTTLITSTMTTMMISSTKP</sequence>
<evidence type="ECO:0000313" key="9">
    <source>
        <dbReference type="EnsemblMetazoa" id="SCAU010389-PA"/>
    </source>
</evidence>
<dbReference type="GO" id="GO:0050909">
    <property type="term" value="P:sensory perception of taste"/>
    <property type="evidence" value="ECO:0007669"/>
    <property type="project" value="InterPro"/>
</dbReference>
<dbReference type="GO" id="GO:0005886">
    <property type="term" value="C:plasma membrane"/>
    <property type="evidence" value="ECO:0007669"/>
    <property type="project" value="UniProtKB-SubCell"/>
</dbReference>
<feature type="transmembrane region" description="Helical" evidence="8">
    <location>
        <begin position="47"/>
        <end position="68"/>
    </location>
</feature>
<feature type="transmembrane region" description="Helical" evidence="8">
    <location>
        <begin position="143"/>
        <end position="163"/>
    </location>
</feature>
<name>A0A1I8PRC4_STOCA</name>
<gene>
    <name evidence="9" type="primary">106086757</name>
</gene>
<dbReference type="OrthoDB" id="6478931at2759"/>
<comment type="similarity">
    <text evidence="8">Belongs to the insect chemoreceptor superfamily. Gustatory receptor (GR) family.</text>
</comment>
<reference evidence="9" key="1">
    <citation type="submission" date="2020-05" db="UniProtKB">
        <authorList>
            <consortium name="EnsemblMetazoa"/>
        </authorList>
    </citation>
    <scope>IDENTIFICATION</scope>
    <source>
        <strain evidence="9">USDA</strain>
    </source>
</reference>
<dbReference type="GO" id="GO:0007635">
    <property type="term" value="P:chemosensory behavior"/>
    <property type="evidence" value="ECO:0007669"/>
    <property type="project" value="TreeGrafter"/>
</dbReference>
<dbReference type="PANTHER" id="PTHR21143:SF128">
    <property type="entry name" value="GUSTATORY RECEPTOR FOR BITTER TASTE 66A"/>
    <property type="match status" value="1"/>
</dbReference>
<feature type="transmembrane region" description="Helical" evidence="8">
    <location>
        <begin position="349"/>
        <end position="371"/>
    </location>
</feature>
<feature type="transmembrane region" description="Helical" evidence="8">
    <location>
        <begin position="391"/>
        <end position="411"/>
    </location>
</feature>
<evidence type="ECO:0000256" key="5">
    <source>
        <dbReference type="ARBA" id="ARBA00023136"/>
    </source>
</evidence>
<accession>A0A1I8PRC4</accession>
<dbReference type="GO" id="GO:0030425">
    <property type="term" value="C:dendrite"/>
    <property type="evidence" value="ECO:0007669"/>
    <property type="project" value="TreeGrafter"/>
</dbReference>